<protein>
    <recommendedName>
        <fullName evidence="3">DUF3024 domain-containing protein</fullName>
    </recommendedName>
</protein>
<accession>A0A2A8CX46</accession>
<gene>
    <name evidence="1" type="ORF">CRI94_11140</name>
</gene>
<dbReference type="InterPro" id="IPR021388">
    <property type="entry name" value="DUF3024"/>
</dbReference>
<dbReference type="RefSeq" id="WP_098075780.1">
    <property type="nucleotide sequence ID" value="NZ_PDEQ01000005.1"/>
</dbReference>
<reference evidence="1 2" key="1">
    <citation type="submission" date="2017-10" db="EMBL/GenBank/DDBJ databases">
        <title>Draft genome of Longibacter Salinarum.</title>
        <authorList>
            <person name="Goh K.M."/>
            <person name="Shamsir M.S."/>
            <person name="Lim S.W."/>
        </authorList>
    </citation>
    <scope>NUCLEOTIDE SEQUENCE [LARGE SCALE GENOMIC DNA]</scope>
    <source>
        <strain evidence="1 2">KCTC 52045</strain>
    </source>
</reference>
<dbReference type="OrthoDB" id="1362002at2"/>
<evidence type="ECO:0000313" key="1">
    <source>
        <dbReference type="EMBL" id="PEN13190.1"/>
    </source>
</evidence>
<proteinExistence type="predicted"/>
<keyword evidence="2" id="KW-1185">Reference proteome</keyword>
<dbReference type="Pfam" id="PF11225">
    <property type="entry name" value="DUF3024"/>
    <property type="match status" value="1"/>
</dbReference>
<dbReference type="EMBL" id="PDEQ01000005">
    <property type="protein sequence ID" value="PEN13190.1"/>
    <property type="molecule type" value="Genomic_DNA"/>
</dbReference>
<organism evidence="1 2">
    <name type="scientific">Longibacter salinarum</name>
    <dbReference type="NCBI Taxonomy" id="1850348"/>
    <lineage>
        <taxon>Bacteria</taxon>
        <taxon>Pseudomonadati</taxon>
        <taxon>Rhodothermota</taxon>
        <taxon>Rhodothermia</taxon>
        <taxon>Rhodothermales</taxon>
        <taxon>Salisaetaceae</taxon>
        <taxon>Longibacter</taxon>
    </lineage>
</organism>
<comment type="caution">
    <text evidence="1">The sequence shown here is derived from an EMBL/GenBank/DDBJ whole genome shotgun (WGS) entry which is preliminary data.</text>
</comment>
<evidence type="ECO:0008006" key="3">
    <source>
        <dbReference type="Google" id="ProtNLM"/>
    </source>
</evidence>
<sequence>MAFSTEELATYESILDAYIERNRPPAEIRDKVDLSYRIERQSVVIFEIRPSMFRPGEKIEEAVAKTTYVRTTNHWRVFWQRADLKWYGYEPDPIVQELPEFLRLVEEDEYNCFYG</sequence>
<name>A0A2A8CX46_9BACT</name>
<dbReference type="Proteomes" id="UP000220102">
    <property type="component" value="Unassembled WGS sequence"/>
</dbReference>
<evidence type="ECO:0000313" key="2">
    <source>
        <dbReference type="Proteomes" id="UP000220102"/>
    </source>
</evidence>
<dbReference type="AlphaFoldDB" id="A0A2A8CX46"/>